<reference evidence="2" key="1">
    <citation type="submission" date="2023-06" db="EMBL/GenBank/DDBJ databases">
        <title>Genomic of Parafulvivirga corallium.</title>
        <authorList>
            <person name="Wang G."/>
        </authorList>
    </citation>
    <scope>NUCLEOTIDE SEQUENCE</scope>
    <source>
        <strain evidence="2">BMA10</strain>
    </source>
</reference>
<dbReference type="Proteomes" id="UP001172082">
    <property type="component" value="Unassembled WGS sequence"/>
</dbReference>
<comment type="caution">
    <text evidence="2">The sequence shown here is derived from an EMBL/GenBank/DDBJ whole genome shotgun (WGS) entry which is preliminary data.</text>
</comment>
<sequence>MNNKKNIRLLIILLVLIVVTVALMFTGGSNSRPDIDQYKFSIADTSRIDKVVLKNAGETTRLEKTGNRWMVNNNYVMNDRLNKLLLAIMNRVKIKRPVAKQQLSSINDALDNEGTLVEIYENDEVILSFIVGGNDTKTVSYFKVKDSGDPYVVYIPGYTSDLTGFFNLKENDWRDNKIFSTSWRSLIGLKIEYDKATQNSFEIIFQDNFFVIPGINQVDTTVMMDYVSLFENFGVDRFVTAGTSAEYDSLARTDPFAKISLEEIDSSKNQQLILYPKLPDDNKFLGKLSKEDQLVIIGEKRAELLLKKKEDYIAN</sequence>
<accession>A0ABT8KRR1</accession>
<protein>
    <recommendedName>
        <fullName evidence="1">DUF4340 domain-containing protein</fullName>
    </recommendedName>
</protein>
<dbReference type="InterPro" id="IPR025641">
    <property type="entry name" value="DUF4340"/>
</dbReference>
<feature type="domain" description="DUF4340" evidence="1">
    <location>
        <begin position="116"/>
        <end position="247"/>
    </location>
</feature>
<proteinExistence type="predicted"/>
<gene>
    <name evidence="2" type="ORF">QQ008_15975</name>
</gene>
<name>A0ABT8KRR1_9BACT</name>
<evidence type="ECO:0000259" key="1">
    <source>
        <dbReference type="Pfam" id="PF14238"/>
    </source>
</evidence>
<keyword evidence="3" id="KW-1185">Reference proteome</keyword>
<evidence type="ECO:0000313" key="2">
    <source>
        <dbReference type="EMBL" id="MDN5202889.1"/>
    </source>
</evidence>
<dbReference type="EMBL" id="JAUJEA010000005">
    <property type="protein sequence ID" value="MDN5202889.1"/>
    <property type="molecule type" value="Genomic_DNA"/>
</dbReference>
<evidence type="ECO:0000313" key="3">
    <source>
        <dbReference type="Proteomes" id="UP001172082"/>
    </source>
</evidence>
<dbReference type="RefSeq" id="WP_346752908.1">
    <property type="nucleotide sequence ID" value="NZ_JAUJEA010000005.1"/>
</dbReference>
<organism evidence="2 3">
    <name type="scientific">Splendidivirga corallicola</name>
    <dbReference type="NCBI Taxonomy" id="3051826"/>
    <lineage>
        <taxon>Bacteria</taxon>
        <taxon>Pseudomonadati</taxon>
        <taxon>Bacteroidota</taxon>
        <taxon>Cytophagia</taxon>
        <taxon>Cytophagales</taxon>
        <taxon>Splendidivirgaceae</taxon>
        <taxon>Splendidivirga</taxon>
    </lineage>
</organism>
<dbReference type="Pfam" id="PF14238">
    <property type="entry name" value="DUF4340"/>
    <property type="match status" value="1"/>
</dbReference>